<evidence type="ECO:0000313" key="1">
    <source>
        <dbReference type="EMBL" id="MFC4956836.1"/>
    </source>
</evidence>
<name>A0ABV9UMA6_9ACTN</name>
<keyword evidence="2" id="KW-1185">Reference proteome</keyword>
<protein>
    <submittedName>
        <fullName evidence="1">Uncharacterized protein</fullName>
    </submittedName>
</protein>
<proteinExistence type="predicted"/>
<sequence>MANSSADRTAKTQTTTPTWHDLAQVSDRKRQLWRTGGNHTDWMACGIAWDAVAITPMASGLAALGATRTGTRCGYLVLADHLRNVLYVLVPPGTGGACDGILGVRVLSHGYQLLVPTPPEHSNIVADWVSHPPGDKPPRLVQAEQLAAHLRDLTPPMHDKEVAS</sequence>
<dbReference type="EMBL" id="JBHSIZ010000010">
    <property type="protein sequence ID" value="MFC4956836.1"/>
    <property type="molecule type" value="Genomic_DNA"/>
</dbReference>
<organism evidence="1 2">
    <name type="scientific">Streptomyces mauvecolor</name>
    <dbReference type="NCBI Taxonomy" id="58345"/>
    <lineage>
        <taxon>Bacteria</taxon>
        <taxon>Bacillati</taxon>
        <taxon>Actinomycetota</taxon>
        <taxon>Actinomycetes</taxon>
        <taxon>Kitasatosporales</taxon>
        <taxon>Streptomycetaceae</taxon>
        <taxon>Streptomyces</taxon>
    </lineage>
</organism>
<reference evidence="2" key="1">
    <citation type="journal article" date="2019" name="Int. J. Syst. Evol. Microbiol.">
        <title>The Global Catalogue of Microorganisms (GCM) 10K type strain sequencing project: providing services to taxonomists for standard genome sequencing and annotation.</title>
        <authorList>
            <consortium name="The Broad Institute Genomics Platform"/>
            <consortium name="The Broad Institute Genome Sequencing Center for Infectious Disease"/>
            <person name="Wu L."/>
            <person name="Ma J."/>
        </authorList>
    </citation>
    <scope>NUCLEOTIDE SEQUENCE [LARGE SCALE GENOMIC DNA]</scope>
    <source>
        <strain evidence="2">CCM 7224</strain>
    </source>
</reference>
<dbReference type="RefSeq" id="WP_344380301.1">
    <property type="nucleotide sequence ID" value="NZ_BAAASQ010000039.1"/>
</dbReference>
<gene>
    <name evidence="1" type="ORF">ACFPFX_11035</name>
</gene>
<comment type="caution">
    <text evidence="1">The sequence shown here is derived from an EMBL/GenBank/DDBJ whole genome shotgun (WGS) entry which is preliminary data.</text>
</comment>
<dbReference type="Proteomes" id="UP001595834">
    <property type="component" value="Unassembled WGS sequence"/>
</dbReference>
<accession>A0ABV9UMA6</accession>
<evidence type="ECO:0000313" key="2">
    <source>
        <dbReference type="Proteomes" id="UP001595834"/>
    </source>
</evidence>